<dbReference type="RefSeq" id="WP_063379532.1">
    <property type="nucleotide sequence ID" value="NZ_AUXX01000001.1"/>
</dbReference>
<dbReference type="Proteomes" id="UP000076661">
    <property type="component" value="Unassembled WGS sequence"/>
</dbReference>
<gene>
    <name evidence="1" type="ORF">N478_00380</name>
</gene>
<dbReference type="PATRIC" id="fig|1365257.3.peg.78"/>
<accession>A0A162BC69</accession>
<evidence type="ECO:0000313" key="2">
    <source>
        <dbReference type="Proteomes" id="UP000076661"/>
    </source>
</evidence>
<protein>
    <recommendedName>
        <fullName evidence="3">Barstar (barnase inhibitor) domain-containing protein</fullName>
    </recommendedName>
</protein>
<organism evidence="1 2">
    <name type="scientific">Pseudoalteromonas luteoviolacea S4060-1</name>
    <dbReference type="NCBI Taxonomy" id="1365257"/>
    <lineage>
        <taxon>Bacteria</taxon>
        <taxon>Pseudomonadati</taxon>
        <taxon>Pseudomonadota</taxon>
        <taxon>Gammaproteobacteria</taxon>
        <taxon>Alteromonadales</taxon>
        <taxon>Pseudoalteromonadaceae</taxon>
        <taxon>Pseudoalteromonas</taxon>
    </lineage>
</organism>
<reference evidence="1 2" key="1">
    <citation type="submission" date="2013-07" db="EMBL/GenBank/DDBJ databases">
        <title>Comparative Genomic and Metabolomic Analysis of Twelve Strains of Pseudoalteromonas luteoviolacea.</title>
        <authorList>
            <person name="Vynne N.G."/>
            <person name="Mansson M."/>
            <person name="Gram L."/>
        </authorList>
    </citation>
    <scope>NUCLEOTIDE SEQUENCE [LARGE SCALE GENOMIC DNA]</scope>
    <source>
        <strain evidence="1 2">S4060-1</strain>
    </source>
</reference>
<sequence length="145" mass="16939">MENIKIIRDKSDLEGTCYVELSLGKYRGKHWEETSLFFEEETFGFIEMIFERNIPDYDHYSMNDADSESWYKVIAELKELEVLLKSATDFGEIVDKVGFVFGGTRDYFQNHFQLSKEQLQKMVSELAEWAEVNIVKHGHIAILGI</sequence>
<comment type="caution">
    <text evidence="1">The sequence shown here is derived from an EMBL/GenBank/DDBJ whole genome shotgun (WGS) entry which is preliminary data.</text>
</comment>
<name>A0A162BC69_9GAMM</name>
<dbReference type="AlphaFoldDB" id="A0A162BC69"/>
<evidence type="ECO:0008006" key="3">
    <source>
        <dbReference type="Google" id="ProtNLM"/>
    </source>
</evidence>
<dbReference type="EMBL" id="AUXX01000001">
    <property type="protein sequence ID" value="KZN70392.1"/>
    <property type="molecule type" value="Genomic_DNA"/>
</dbReference>
<evidence type="ECO:0000313" key="1">
    <source>
        <dbReference type="EMBL" id="KZN70392.1"/>
    </source>
</evidence>
<proteinExistence type="predicted"/>